<dbReference type="GO" id="GO:0030313">
    <property type="term" value="C:cell envelope"/>
    <property type="evidence" value="ECO:0007669"/>
    <property type="project" value="UniProtKB-SubCell"/>
</dbReference>
<evidence type="ECO:0000256" key="7">
    <source>
        <dbReference type="RuleBase" id="RU363032"/>
    </source>
</evidence>
<dbReference type="Gene3D" id="1.10.3720.10">
    <property type="entry name" value="MetI-like"/>
    <property type="match status" value="1"/>
</dbReference>
<name>A0A162KMR5_9BACL</name>
<feature type="transmembrane region" description="Helical" evidence="7">
    <location>
        <begin position="187"/>
        <end position="207"/>
    </location>
</feature>
<proteinExistence type="inferred from homology"/>
<evidence type="ECO:0000256" key="3">
    <source>
        <dbReference type="ARBA" id="ARBA00022448"/>
    </source>
</evidence>
<evidence type="ECO:0000256" key="1">
    <source>
        <dbReference type="ARBA" id="ARBA00004141"/>
    </source>
</evidence>
<dbReference type="KEGG" id="pcx:LPB68_08485"/>
<dbReference type="GO" id="GO:0015416">
    <property type="term" value="F:ABC-type phosphonate transporter activity"/>
    <property type="evidence" value="ECO:0007669"/>
    <property type="project" value="InterPro"/>
</dbReference>
<feature type="transmembrane region" description="Helical" evidence="7">
    <location>
        <begin position="73"/>
        <end position="101"/>
    </location>
</feature>
<evidence type="ECO:0000313" key="10">
    <source>
        <dbReference type="Proteomes" id="UP000077134"/>
    </source>
</evidence>
<dbReference type="NCBIfam" id="TIGR01097">
    <property type="entry name" value="PhnE"/>
    <property type="match status" value="1"/>
</dbReference>
<dbReference type="Proteomes" id="UP000077134">
    <property type="component" value="Unassembled WGS sequence"/>
</dbReference>
<dbReference type="EMBL" id="LSFN01000044">
    <property type="protein sequence ID" value="OAB70973.1"/>
    <property type="molecule type" value="Genomic_DNA"/>
</dbReference>
<dbReference type="SUPFAM" id="SSF161098">
    <property type="entry name" value="MetI-like"/>
    <property type="match status" value="1"/>
</dbReference>
<dbReference type="PANTHER" id="PTHR30043">
    <property type="entry name" value="PHOSPHONATES TRANSPORT SYSTEM PERMEASE PROTEIN"/>
    <property type="match status" value="1"/>
</dbReference>
<feature type="transmembrane region" description="Helical" evidence="7">
    <location>
        <begin position="241"/>
        <end position="259"/>
    </location>
</feature>
<comment type="subcellular location">
    <subcellularLocation>
        <location evidence="2">Cell envelope</location>
    </subcellularLocation>
    <subcellularLocation>
        <location evidence="7">Cell membrane</location>
        <topology evidence="7">Multi-pass membrane protein</topology>
    </subcellularLocation>
    <subcellularLocation>
        <location evidence="1">Membrane</location>
        <topology evidence="1">Multi-pass membrane protein</topology>
    </subcellularLocation>
</comment>
<protein>
    <submittedName>
        <fullName evidence="9">Phosphonate ABC transporter permease</fullName>
    </submittedName>
</protein>
<feature type="transmembrane region" description="Helical" evidence="7">
    <location>
        <begin position="214"/>
        <end position="235"/>
    </location>
</feature>
<gene>
    <name evidence="9" type="ORF">PNBC_20635</name>
</gene>
<comment type="caution">
    <text evidence="9">The sequence shown here is derived from an EMBL/GenBank/DDBJ whole genome shotgun (WGS) entry which is preliminary data.</text>
</comment>
<dbReference type="PROSITE" id="PS50928">
    <property type="entry name" value="ABC_TM1"/>
    <property type="match status" value="1"/>
</dbReference>
<organism evidence="9 10">
    <name type="scientific">Paenibacillus crassostreae</name>
    <dbReference type="NCBI Taxonomy" id="1763538"/>
    <lineage>
        <taxon>Bacteria</taxon>
        <taxon>Bacillati</taxon>
        <taxon>Bacillota</taxon>
        <taxon>Bacilli</taxon>
        <taxon>Bacillales</taxon>
        <taxon>Paenibacillaceae</taxon>
        <taxon>Paenibacillus</taxon>
    </lineage>
</organism>
<dbReference type="STRING" id="1763538.LPB68_08485"/>
<accession>A0A162KMR5</accession>
<evidence type="ECO:0000256" key="4">
    <source>
        <dbReference type="ARBA" id="ARBA00022692"/>
    </source>
</evidence>
<keyword evidence="6 7" id="KW-0472">Membrane</keyword>
<evidence type="ECO:0000259" key="8">
    <source>
        <dbReference type="PROSITE" id="PS50928"/>
    </source>
</evidence>
<keyword evidence="4 7" id="KW-0812">Transmembrane</keyword>
<feature type="domain" description="ABC transmembrane type-1" evidence="8">
    <location>
        <begin position="77"/>
        <end position="259"/>
    </location>
</feature>
<keyword evidence="10" id="KW-1185">Reference proteome</keyword>
<dbReference type="CDD" id="cd06261">
    <property type="entry name" value="TM_PBP2"/>
    <property type="match status" value="1"/>
</dbReference>
<keyword evidence="5 7" id="KW-1133">Transmembrane helix</keyword>
<dbReference type="AlphaFoldDB" id="A0A162KMR5"/>
<dbReference type="PANTHER" id="PTHR30043:SF8">
    <property type="entry name" value="ABC TRANSPORTER, PERMEASE PROTEIN CC0363, PUTATIVE-RELATED"/>
    <property type="match status" value="1"/>
</dbReference>
<evidence type="ECO:0000313" key="9">
    <source>
        <dbReference type="EMBL" id="OAB70973.1"/>
    </source>
</evidence>
<dbReference type="Pfam" id="PF00528">
    <property type="entry name" value="BPD_transp_1"/>
    <property type="match status" value="1"/>
</dbReference>
<evidence type="ECO:0000256" key="5">
    <source>
        <dbReference type="ARBA" id="ARBA00022989"/>
    </source>
</evidence>
<feature type="transmembrane region" description="Helical" evidence="7">
    <location>
        <begin position="20"/>
        <end position="39"/>
    </location>
</feature>
<feature type="transmembrane region" description="Helical" evidence="7">
    <location>
        <begin position="113"/>
        <end position="135"/>
    </location>
</feature>
<evidence type="ECO:0000256" key="6">
    <source>
        <dbReference type="ARBA" id="ARBA00023136"/>
    </source>
</evidence>
<reference evidence="9 10" key="1">
    <citation type="submission" date="2016-02" db="EMBL/GenBank/DDBJ databases">
        <title>Paenibacillus sp. LPB0068, isolated from Crassostrea gigas.</title>
        <authorList>
            <person name="Shin S.-K."/>
            <person name="Yi H."/>
        </authorList>
    </citation>
    <scope>NUCLEOTIDE SEQUENCE [LARGE SCALE GENOMIC DNA]</scope>
    <source>
        <strain evidence="9 10">LPB0068</strain>
    </source>
</reference>
<comment type="similarity">
    <text evidence="7">Belongs to the binding-protein-dependent transport system permease family.</text>
</comment>
<evidence type="ECO:0000256" key="2">
    <source>
        <dbReference type="ARBA" id="ARBA00004196"/>
    </source>
</evidence>
<dbReference type="InterPro" id="IPR035906">
    <property type="entry name" value="MetI-like_sf"/>
</dbReference>
<dbReference type="GO" id="GO:0005886">
    <property type="term" value="C:plasma membrane"/>
    <property type="evidence" value="ECO:0007669"/>
    <property type="project" value="UniProtKB-SubCell"/>
</dbReference>
<keyword evidence="3 7" id="KW-0813">Transport</keyword>
<dbReference type="InterPro" id="IPR005769">
    <property type="entry name" value="PhnE/PtxC"/>
</dbReference>
<dbReference type="InterPro" id="IPR000515">
    <property type="entry name" value="MetI-like"/>
</dbReference>
<sequence length="269" mass="29067">MMNAIDKQLQQATNRYLPNLLITVIVLIIFVWSTSAVQLDNVTANGLSIAKNILLGLIQPDTELLFNLTTGGVLYLLLETMAIAFLGTIVGAVLAIPLAFLSASNIVPKPVAYVIRLLLIVIRTIPPIVYGLMFIRVTGQGPFTGVLTISLTSVGMLSKLYVDVIEDLDTSVLESMESIGCTTIEKIRYGILPQLSAMFMSIVIYRFDMNLRDAAILGLVGAGGIGAPLIFAMNAYRWSEVGSILIGLIVLILIVEVVSNKVRSKLVKG</sequence>